<evidence type="ECO:0000256" key="6">
    <source>
        <dbReference type="ARBA" id="ARBA00023002"/>
    </source>
</evidence>
<sequence>MMQTGMTFNLQRYSTHDGPGIRTVVFLKGCSLACRWCQNPESRRRQPDLLFDSRLCLTGCQLCQQAGLCLVSDAAGQRCLSRCEQDRPALETLRSLCPSGALSVVGETQSLATVLAQVKRDLPFYQRSGGGLTLSGGEPFMQPEFTAALLQAAQAESISTAVESCLHVPWHYIAPALPHLDLLLADLKHLDAEPFLHWTGGRVEQVLDNFRRLKHCAVPLIIRIPLIPGFNADLATLCRLFDFIVEQTSAREVHLLPYHTLGQHKYQLLGEEYRAPGQPLDDEALLSQAQLQARARGLHAVLRGQA</sequence>
<dbReference type="EC" id="1.97.1.-" evidence="10"/>
<name>A0ABV8CRW8_9GAMM</name>
<dbReference type="SUPFAM" id="SSF102114">
    <property type="entry name" value="Radical SAM enzymes"/>
    <property type="match status" value="1"/>
</dbReference>
<comment type="similarity">
    <text evidence="2">Belongs to the organic radical-activating enzymes family.</text>
</comment>
<evidence type="ECO:0000313" key="10">
    <source>
        <dbReference type="EMBL" id="MFC3914614.1"/>
    </source>
</evidence>
<keyword evidence="7" id="KW-0408">Iron</keyword>
<dbReference type="PROSITE" id="PS51918">
    <property type="entry name" value="RADICAL_SAM"/>
    <property type="match status" value="1"/>
</dbReference>
<dbReference type="Pfam" id="PF04055">
    <property type="entry name" value="Radical_SAM"/>
    <property type="match status" value="1"/>
</dbReference>
<proteinExistence type="inferred from homology"/>
<dbReference type="GO" id="GO:0016491">
    <property type="term" value="F:oxidoreductase activity"/>
    <property type="evidence" value="ECO:0007669"/>
    <property type="project" value="UniProtKB-KW"/>
</dbReference>
<dbReference type="InterPro" id="IPR034457">
    <property type="entry name" value="Organic_radical-activating"/>
</dbReference>
<dbReference type="PANTHER" id="PTHR30352">
    <property type="entry name" value="PYRUVATE FORMATE-LYASE-ACTIVATING ENZYME"/>
    <property type="match status" value="1"/>
</dbReference>
<dbReference type="InterPro" id="IPR040074">
    <property type="entry name" value="BssD/PflA/YjjW"/>
</dbReference>
<dbReference type="PIRSF" id="PIRSF000371">
    <property type="entry name" value="PFL_act_enz"/>
    <property type="match status" value="1"/>
</dbReference>
<dbReference type="SFLD" id="SFLDG01118">
    <property type="entry name" value="activating_enzymes__group_2"/>
    <property type="match status" value="1"/>
</dbReference>
<keyword evidence="3" id="KW-0004">4Fe-4S</keyword>
<keyword evidence="6 10" id="KW-0560">Oxidoreductase</keyword>
<comment type="caution">
    <text evidence="10">The sequence shown here is derived from an EMBL/GenBank/DDBJ whole genome shotgun (WGS) entry which is preliminary data.</text>
</comment>
<dbReference type="EMBL" id="JBHSAF010000014">
    <property type="protein sequence ID" value="MFC3914614.1"/>
    <property type="molecule type" value="Genomic_DNA"/>
</dbReference>
<dbReference type="PROSITE" id="PS01087">
    <property type="entry name" value="RADICAL_ACTIVATING"/>
    <property type="match status" value="1"/>
</dbReference>
<dbReference type="InterPro" id="IPR001989">
    <property type="entry name" value="Radical_activat_CS"/>
</dbReference>
<dbReference type="NCBIfam" id="TIGR02494">
    <property type="entry name" value="PFLE_PFLC"/>
    <property type="match status" value="1"/>
</dbReference>
<dbReference type="RefSeq" id="WP_377153674.1">
    <property type="nucleotide sequence ID" value="NZ_JBHSAF010000014.1"/>
</dbReference>
<accession>A0ABV8CRW8</accession>
<dbReference type="Gene3D" id="3.20.20.70">
    <property type="entry name" value="Aldolase class I"/>
    <property type="match status" value="1"/>
</dbReference>
<evidence type="ECO:0000256" key="1">
    <source>
        <dbReference type="ARBA" id="ARBA00001966"/>
    </source>
</evidence>
<dbReference type="SFLD" id="SFLDG01066">
    <property type="entry name" value="organic_radical-activating_enz"/>
    <property type="match status" value="1"/>
</dbReference>
<keyword evidence="8" id="KW-0411">Iron-sulfur</keyword>
<dbReference type="InterPro" id="IPR007197">
    <property type="entry name" value="rSAM"/>
</dbReference>
<feature type="domain" description="Radical SAM core" evidence="9">
    <location>
        <begin position="16"/>
        <end position="296"/>
    </location>
</feature>
<evidence type="ECO:0000256" key="3">
    <source>
        <dbReference type="ARBA" id="ARBA00022485"/>
    </source>
</evidence>
<evidence type="ECO:0000256" key="7">
    <source>
        <dbReference type="ARBA" id="ARBA00023004"/>
    </source>
</evidence>
<evidence type="ECO:0000256" key="2">
    <source>
        <dbReference type="ARBA" id="ARBA00009777"/>
    </source>
</evidence>
<evidence type="ECO:0000256" key="4">
    <source>
        <dbReference type="ARBA" id="ARBA00022691"/>
    </source>
</evidence>
<dbReference type="SFLD" id="SFLDS00029">
    <property type="entry name" value="Radical_SAM"/>
    <property type="match status" value="1"/>
</dbReference>
<keyword evidence="4" id="KW-0949">S-adenosyl-L-methionine</keyword>
<keyword evidence="11" id="KW-1185">Reference proteome</keyword>
<evidence type="ECO:0000256" key="8">
    <source>
        <dbReference type="ARBA" id="ARBA00023014"/>
    </source>
</evidence>
<evidence type="ECO:0000259" key="9">
    <source>
        <dbReference type="PROSITE" id="PS51918"/>
    </source>
</evidence>
<organism evidence="10 11">
    <name type="scientific">Pseudaeromonas sharmana</name>
    <dbReference type="NCBI Taxonomy" id="328412"/>
    <lineage>
        <taxon>Bacteria</taxon>
        <taxon>Pseudomonadati</taxon>
        <taxon>Pseudomonadota</taxon>
        <taxon>Gammaproteobacteria</taxon>
        <taxon>Aeromonadales</taxon>
        <taxon>Aeromonadaceae</taxon>
        <taxon>Pseudaeromonas</taxon>
    </lineage>
</organism>
<reference evidence="11" key="1">
    <citation type="journal article" date="2019" name="Int. J. Syst. Evol. Microbiol.">
        <title>The Global Catalogue of Microorganisms (GCM) 10K type strain sequencing project: providing services to taxonomists for standard genome sequencing and annotation.</title>
        <authorList>
            <consortium name="The Broad Institute Genomics Platform"/>
            <consortium name="The Broad Institute Genome Sequencing Center for Infectious Disease"/>
            <person name="Wu L."/>
            <person name="Ma J."/>
        </authorList>
    </citation>
    <scope>NUCLEOTIDE SEQUENCE [LARGE SCALE GENOMIC DNA]</scope>
    <source>
        <strain evidence="11">CCUG 54939</strain>
    </source>
</reference>
<gene>
    <name evidence="10" type="ORF">ACFOSS_14255</name>
</gene>
<dbReference type="Proteomes" id="UP001595692">
    <property type="component" value="Unassembled WGS sequence"/>
</dbReference>
<comment type="cofactor">
    <cofactor evidence="1">
        <name>[4Fe-4S] cluster</name>
        <dbReference type="ChEBI" id="CHEBI:49883"/>
    </cofactor>
</comment>
<protein>
    <submittedName>
        <fullName evidence="10">Glycyl-radical enzyme activating protein</fullName>
        <ecNumber evidence="10">1.97.1.-</ecNumber>
    </submittedName>
</protein>
<keyword evidence="5" id="KW-0479">Metal-binding</keyword>
<dbReference type="InterPro" id="IPR013785">
    <property type="entry name" value="Aldolase_TIM"/>
</dbReference>
<evidence type="ECO:0000256" key="5">
    <source>
        <dbReference type="ARBA" id="ARBA00022723"/>
    </source>
</evidence>
<dbReference type="PANTHER" id="PTHR30352:SF14">
    <property type="entry name" value="PYRUVATE FORMATE-LYASE 3-ACTIVATING ENZYME-RELATED"/>
    <property type="match status" value="1"/>
</dbReference>
<evidence type="ECO:0000313" key="11">
    <source>
        <dbReference type="Proteomes" id="UP001595692"/>
    </source>
</evidence>
<dbReference type="InterPro" id="IPR058240">
    <property type="entry name" value="rSAM_sf"/>
</dbReference>
<dbReference type="InterPro" id="IPR012839">
    <property type="entry name" value="Organic_radical_activase"/>
</dbReference>